<dbReference type="CDD" id="cd02440">
    <property type="entry name" value="AdoMet_MTases"/>
    <property type="match status" value="1"/>
</dbReference>
<name>A0A923PGF9_9BACT</name>
<gene>
    <name evidence="4" type="ORF">H9S92_05570</name>
</gene>
<evidence type="ECO:0000313" key="4">
    <source>
        <dbReference type="EMBL" id="MBC6993617.1"/>
    </source>
</evidence>
<organism evidence="4 5">
    <name type="scientific">Neolewinella lacunae</name>
    <dbReference type="NCBI Taxonomy" id="1517758"/>
    <lineage>
        <taxon>Bacteria</taxon>
        <taxon>Pseudomonadati</taxon>
        <taxon>Bacteroidota</taxon>
        <taxon>Saprospiria</taxon>
        <taxon>Saprospirales</taxon>
        <taxon>Lewinellaceae</taxon>
        <taxon>Neolewinella</taxon>
    </lineage>
</organism>
<dbReference type="PANTHER" id="PTHR43464">
    <property type="entry name" value="METHYLTRANSFERASE"/>
    <property type="match status" value="1"/>
</dbReference>
<dbReference type="AlphaFoldDB" id="A0A923PGF9"/>
<proteinExistence type="predicted"/>
<keyword evidence="2" id="KW-0808">Transferase</keyword>
<protein>
    <submittedName>
        <fullName evidence="4">Class I SAM-dependent methyltransferase</fullName>
    </submittedName>
</protein>
<keyword evidence="3" id="KW-0949">S-adenosyl-L-methionine</keyword>
<evidence type="ECO:0000313" key="5">
    <source>
        <dbReference type="Proteomes" id="UP000650081"/>
    </source>
</evidence>
<evidence type="ECO:0000256" key="2">
    <source>
        <dbReference type="ARBA" id="ARBA00022679"/>
    </source>
</evidence>
<dbReference type="EMBL" id="JACSIT010000069">
    <property type="protein sequence ID" value="MBC6993617.1"/>
    <property type="molecule type" value="Genomic_DNA"/>
</dbReference>
<evidence type="ECO:0000256" key="1">
    <source>
        <dbReference type="ARBA" id="ARBA00022603"/>
    </source>
</evidence>
<keyword evidence="1 4" id="KW-0489">Methyltransferase</keyword>
<dbReference type="Gene3D" id="3.40.50.150">
    <property type="entry name" value="Vaccinia Virus protein VP39"/>
    <property type="match status" value="1"/>
</dbReference>
<dbReference type="GO" id="GO:0032259">
    <property type="term" value="P:methylation"/>
    <property type="evidence" value="ECO:0007669"/>
    <property type="project" value="UniProtKB-KW"/>
</dbReference>
<dbReference type="Proteomes" id="UP000650081">
    <property type="component" value="Unassembled WGS sequence"/>
</dbReference>
<dbReference type="Pfam" id="PF13489">
    <property type="entry name" value="Methyltransf_23"/>
    <property type="match status" value="1"/>
</dbReference>
<dbReference type="SUPFAM" id="SSF53335">
    <property type="entry name" value="S-adenosyl-L-methionine-dependent methyltransferases"/>
    <property type="match status" value="1"/>
</dbReference>
<evidence type="ECO:0000256" key="3">
    <source>
        <dbReference type="ARBA" id="ARBA00022691"/>
    </source>
</evidence>
<dbReference type="GO" id="GO:0008168">
    <property type="term" value="F:methyltransferase activity"/>
    <property type="evidence" value="ECO:0007669"/>
    <property type="project" value="UniProtKB-KW"/>
</dbReference>
<dbReference type="InterPro" id="IPR029063">
    <property type="entry name" value="SAM-dependent_MTases_sf"/>
</dbReference>
<sequence length="238" mass="26842">MFDYFQTPEDPATVHENRRLHEFILSKVPSSVESVLDIGCGNGWVAQHFAKRGKPIVSFDISLDNIQRVLKDNPSPTHYGVKGDVLALPFQRESFDLIISSEVIEHVPDTASYLSNITNALKKGGRAIISTPYNEKLQYSLCIHCNRSTPLHAHIHSFREDSIDHVVKAIPGVSVRAFTMSNKGLLFLRTHKFLKYLPFSIWGAIDKLANRLINKPARLIYVLDKDLKSASMSSQKRT</sequence>
<accession>A0A923PGF9</accession>
<dbReference type="RefSeq" id="WP_222935991.1">
    <property type="nucleotide sequence ID" value="NZ_JACSIT010000069.1"/>
</dbReference>
<reference evidence="4" key="1">
    <citation type="submission" date="2020-08" db="EMBL/GenBank/DDBJ databases">
        <title>Lewinella bacteria from marine environments.</title>
        <authorList>
            <person name="Zhong Y."/>
        </authorList>
    </citation>
    <scope>NUCLEOTIDE SEQUENCE</scope>
    <source>
        <strain evidence="4">KCTC 42187</strain>
    </source>
</reference>
<comment type="caution">
    <text evidence="4">The sequence shown here is derived from an EMBL/GenBank/DDBJ whole genome shotgun (WGS) entry which is preliminary data.</text>
</comment>
<dbReference type="PANTHER" id="PTHR43464:SF19">
    <property type="entry name" value="UBIQUINONE BIOSYNTHESIS O-METHYLTRANSFERASE, MITOCHONDRIAL"/>
    <property type="match status" value="1"/>
</dbReference>
<keyword evidence="5" id="KW-1185">Reference proteome</keyword>